<dbReference type="PANTHER" id="PTHR33734:SF22">
    <property type="entry name" value="MEMBRANE-BOUND LYTIC MUREIN TRANSGLYCOSYLASE D"/>
    <property type="match status" value="1"/>
</dbReference>
<gene>
    <name evidence="3" type="ORF">FK220_018400</name>
</gene>
<dbReference type="AlphaFoldDB" id="A0A967B3G9"/>
<protein>
    <submittedName>
        <fullName evidence="3">LysM peptidoglycan-binding domain-containing protein</fullName>
    </submittedName>
</protein>
<name>A0A967B3G9_9FLAO</name>
<feature type="chain" id="PRO_5037421264" evidence="1">
    <location>
        <begin position="28"/>
        <end position="726"/>
    </location>
</feature>
<dbReference type="PROSITE" id="PS51782">
    <property type="entry name" value="LYSM"/>
    <property type="match status" value="3"/>
</dbReference>
<proteinExistence type="predicted"/>
<dbReference type="EMBL" id="VIKU02000007">
    <property type="protein sequence ID" value="NHF61331.1"/>
    <property type="molecule type" value="Genomic_DNA"/>
</dbReference>
<evidence type="ECO:0000313" key="3">
    <source>
        <dbReference type="EMBL" id="NHF61331.1"/>
    </source>
</evidence>
<accession>A0A967B3G9</accession>
<keyword evidence="4" id="KW-1185">Reference proteome</keyword>
<dbReference type="InterPro" id="IPR028082">
    <property type="entry name" value="Peripla_BP_I"/>
</dbReference>
<dbReference type="InterPro" id="IPR018392">
    <property type="entry name" value="LysM"/>
</dbReference>
<dbReference type="SUPFAM" id="SSF53822">
    <property type="entry name" value="Periplasmic binding protein-like I"/>
    <property type="match status" value="1"/>
</dbReference>
<reference evidence="3" key="1">
    <citation type="submission" date="2019-07" db="EMBL/GenBank/DDBJ databases">
        <authorList>
            <person name="De-Chao Zhang Q."/>
        </authorList>
    </citation>
    <scope>NUCLEOTIDE SEQUENCE</scope>
    <source>
        <strain evidence="3">TP-CH-4</strain>
    </source>
</reference>
<dbReference type="Gene3D" id="3.10.350.10">
    <property type="entry name" value="LysM domain"/>
    <property type="match status" value="4"/>
</dbReference>
<feature type="signal peptide" evidence="1">
    <location>
        <begin position="1"/>
        <end position="27"/>
    </location>
</feature>
<dbReference type="CDD" id="cd00118">
    <property type="entry name" value="LysM"/>
    <property type="match status" value="4"/>
</dbReference>
<dbReference type="SUPFAM" id="SSF54106">
    <property type="entry name" value="LysM domain"/>
    <property type="match status" value="4"/>
</dbReference>
<organism evidence="3 4">
    <name type="scientific">Pelagihabitans pacificus</name>
    <dbReference type="NCBI Taxonomy" id="2696054"/>
    <lineage>
        <taxon>Bacteria</taxon>
        <taxon>Pseudomonadati</taxon>
        <taxon>Bacteroidota</taxon>
        <taxon>Flavobacteriia</taxon>
        <taxon>Flavobacteriales</taxon>
        <taxon>Flavobacteriaceae</taxon>
        <taxon>Pelagihabitans</taxon>
    </lineage>
</organism>
<keyword evidence="1" id="KW-0732">Signal</keyword>
<dbReference type="PROSITE" id="PS51257">
    <property type="entry name" value="PROKAR_LIPOPROTEIN"/>
    <property type="match status" value="1"/>
</dbReference>
<reference evidence="3" key="2">
    <citation type="submission" date="2020-03" db="EMBL/GenBank/DDBJ databases">
        <title>Flavobacteriaceae bacterium strain TP-CH-4, a member of the family Flavobacteriaceae isolated from a deep-sea seamount.</title>
        <authorList>
            <person name="Zhang D.-C."/>
        </authorList>
    </citation>
    <scope>NUCLEOTIDE SEQUENCE</scope>
    <source>
        <strain evidence="3">TP-CH-4</strain>
    </source>
</reference>
<dbReference type="Proteomes" id="UP000707206">
    <property type="component" value="Unassembled WGS sequence"/>
</dbReference>
<dbReference type="GO" id="GO:0008932">
    <property type="term" value="F:lytic endotransglycosylase activity"/>
    <property type="evidence" value="ECO:0007669"/>
    <property type="project" value="TreeGrafter"/>
</dbReference>
<evidence type="ECO:0000256" key="1">
    <source>
        <dbReference type="SAM" id="SignalP"/>
    </source>
</evidence>
<dbReference type="SMART" id="SM00257">
    <property type="entry name" value="LysM"/>
    <property type="match status" value="5"/>
</dbReference>
<dbReference type="Pfam" id="PF01476">
    <property type="entry name" value="LysM"/>
    <property type="match status" value="4"/>
</dbReference>
<evidence type="ECO:0000259" key="2">
    <source>
        <dbReference type="PROSITE" id="PS51782"/>
    </source>
</evidence>
<evidence type="ECO:0000313" key="4">
    <source>
        <dbReference type="Proteomes" id="UP000707206"/>
    </source>
</evidence>
<feature type="domain" description="LysM" evidence="2">
    <location>
        <begin position="31"/>
        <end position="76"/>
    </location>
</feature>
<dbReference type="Gene3D" id="3.40.50.2300">
    <property type="match status" value="2"/>
</dbReference>
<comment type="caution">
    <text evidence="3">The sequence shown here is derived from an EMBL/GenBank/DDBJ whole genome shotgun (WGS) entry which is preliminary data.</text>
</comment>
<dbReference type="PANTHER" id="PTHR33734">
    <property type="entry name" value="LYSM DOMAIN-CONTAINING GPI-ANCHORED PROTEIN 2"/>
    <property type="match status" value="1"/>
</dbReference>
<dbReference type="InterPro" id="IPR036779">
    <property type="entry name" value="LysM_dom_sf"/>
</dbReference>
<sequence>MGITMKSYFKHIGFALLFVVFSCKVTAQKFTSHNVQQGETLEQVAQKYGVTIADILIYNKEIKVGQDLRPNTILVIPAKRQQAGAKLPDATYPRGGEDTKELATLQEAPIGFTSHKVRRKETLYGIAKRYNITEEDIKRYNKELYSSQLKKKMVLRIPKYKRPRPEDMELSMDSLDTYTVAPKETRWSIAHKYGITIDSLLVLNPDLSKTSDYLREGQELKVPRKPGSSIKEQETQLYRSYTVPPKMNFYQLERQFGVKAEEVVRLNPEISERGGLKEGMVIRLPERKLDPGDVNTDNYIFYEVKPKQTEFSLTRKLGIGYRELLELNPALKDGLKAGMVLKLPKTQKGNFEVRNALVLDKIDLMDSINPAVKPKVLFLLPFRLDRLNMGEKESVKEAITKRNDVKLSLGLYSGALIAVDSIAELGISVDVKTLDNELNLNKTKELLSRESLGEYNAIFGPLDALSIKETAVRASGVEVPVVAPIPVQSNISLPNVFFTYTPQHILREQMLTYMDSLVTDQNIIIIADKKNDTVQKMLLQRFPQAKVAELIEEEKNISLDLEKFVELLSPEQENWVFLETDNEKLVPSVSSILNSSNTEEVKVRMFTTNRNRAFDNEAISITHLSNLRFTYPSVSREVANNAFVKRYQERFGDVPDRFAVRGFDVMYDLLLKLAYKNDLFAISKIIGETEYAGNKFSYEKDPASGYFNQSSYIITYEEMRIKELKL</sequence>
<feature type="domain" description="LysM" evidence="2">
    <location>
        <begin position="113"/>
        <end position="157"/>
    </location>
</feature>
<feature type="domain" description="LysM" evidence="2">
    <location>
        <begin position="176"/>
        <end position="222"/>
    </location>
</feature>